<dbReference type="EMBL" id="JAWDJX010000024">
    <property type="protein sequence ID" value="KAK3051796.1"/>
    <property type="molecule type" value="Genomic_DNA"/>
</dbReference>
<protein>
    <recommendedName>
        <fullName evidence="12">Sulphur transport domain-containing protein</fullName>
    </recommendedName>
</protein>
<proteinExistence type="predicted"/>
<dbReference type="GO" id="GO:0005886">
    <property type="term" value="C:plasma membrane"/>
    <property type="evidence" value="ECO:0007669"/>
    <property type="project" value="UniProtKB-SubCell"/>
</dbReference>
<keyword evidence="4" id="KW-0997">Cell inner membrane</keyword>
<feature type="transmembrane region" description="Helical" evidence="9">
    <location>
        <begin position="288"/>
        <end position="310"/>
    </location>
</feature>
<comment type="caution">
    <text evidence="10">The sequence shown here is derived from an EMBL/GenBank/DDBJ whole genome shotgun (WGS) entry which is preliminary data.</text>
</comment>
<dbReference type="PANTHER" id="PTHR30574:SF1">
    <property type="entry name" value="SULPHUR TRANSPORT DOMAIN-CONTAINING PROTEIN"/>
    <property type="match status" value="1"/>
</dbReference>
<keyword evidence="11" id="KW-1185">Reference proteome</keyword>
<keyword evidence="5 9" id="KW-0812">Transmembrane</keyword>
<accession>A0AAJ0G833</accession>
<feature type="transmembrane region" description="Helical" evidence="9">
    <location>
        <begin position="71"/>
        <end position="88"/>
    </location>
</feature>
<evidence type="ECO:0000256" key="8">
    <source>
        <dbReference type="SAM" id="MobiDB-lite"/>
    </source>
</evidence>
<keyword evidence="7 9" id="KW-0472">Membrane</keyword>
<dbReference type="PANTHER" id="PTHR30574">
    <property type="entry name" value="INNER MEMBRANE PROTEIN YEDE"/>
    <property type="match status" value="1"/>
</dbReference>
<feature type="transmembrane region" description="Helical" evidence="9">
    <location>
        <begin position="248"/>
        <end position="267"/>
    </location>
</feature>
<dbReference type="Pfam" id="PF04143">
    <property type="entry name" value="Sulf_transp"/>
    <property type="match status" value="1"/>
</dbReference>
<evidence type="ECO:0000256" key="1">
    <source>
        <dbReference type="ARBA" id="ARBA00004429"/>
    </source>
</evidence>
<reference evidence="10" key="1">
    <citation type="submission" date="2023-04" db="EMBL/GenBank/DDBJ databases">
        <title>Black Yeasts Isolated from many extreme environments.</title>
        <authorList>
            <person name="Coleine C."/>
            <person name="Stajich J.E."/>
            <person name="Selbmann L."/>
        </authorList>
    </citation>
    <scope>NUCLEOTIDE SEQUENCE</scope>
    <source>
        <strain evidence="10">CCFEE 5312</strain>
    </source>
</reference>
<dbReference type="InterPro" id="IPR007272">
    <property type="entry name" value="Sulf_transp_TsuA/YedE"/>
</dbReference>
<dbReference type="Proteomes" id="UP001271007">
    <property type="component" value="Unassembled WGS sequence"/>
</dbReference>
<gene>
    <name evidence="10" type="ORF">LTR09_007096</name>
</gene>
<feature type="transmembrane region" description="Helical" evidence="9">
    <location>
        <begin position="165"/>
        <end position="186"/>
    </location>
</feature>
<organism evidence="10 11">
    <name type="scientific">Extremus antarcticus</name>
    <dbReference type="NCBI Taxonomy" id="702011"/>
    <lineage>
        <taxon>Eukaryota</taxon>
        <taxon>Fungi</taxon>
        <taxon>Dikarya</taxon>
        <taxon>Ascomycota</taxon>
        <taxon>Pezizomycotina</taxon>
        <taxon>Dothideomycetes</taxon>
        <taxon>Dothideomycetidae</taxon>
        <taxon>Mycosphaerellales</taxon>
        <taxon>Extremaceae</taxon>
        <taxon>Extremus</taxon>
    </lineage>
</organism>
<feature type="transmembrane region" description="Helical" evidence="9">
    <location>
        <begin position="31"/>
        <end position="51"/>
    </location>
</feature>
<feature type="transmembrane region" description="Helical" evidence="9">
    <location>
        <begin position="215"/>
        <end position="236"/>
    </location>
</feature>
<keyword evidence="2" id="KW-0813">Transport</keyword>
<comment type="subcellular location">
    <subcellularLocation>
        <location evidence="1">Cell inner membrane</location>
        <topology evidence="1">Multi-pass membrane protein</topology>
    </subcellularLocation>
</comment>
<evidence type="ECO:0000256" key="2">
    <source>
        <dbReference type="ARBA" id="ARBA00022448"/>
    </source>
</evidence>
<evidence type="ECO:0000256" key="9">
    <source>
        <dbReference type="SAM" id="Phobius"/>
    </source>
</evidence>
<evidence type="ECO:0000256" key="6">
    <source>
        <dbReference type="ARBA" id="ARBA00022989"/>
    </source>
</evidence>
<name>A0AAJ0G833_9PEZI</name>
<evidence type="ECO:0000256" key="7">
    <source>
        <dbReference type="ARBA" id="ARBA00023136"/>
    </source>
</evidence>
<evidence type="ECO:0000313" key="10">
    <source>
        <dbReference type="EMBL" id="KAK3051796.1"/>
    </source>
</evidence>
<feature type="region of interest" description="Disordered" evidence="8">
    <location>
        <begin position="94"/>
        <end position="113"/>
    </location>
</feature>
<dbReference type="AlphaFoldDB" id="A0AAJ0G833"/>
<evidence type="ECO:0000313" key="11">
    <source>
        <dbReference type="Proteomes" id="UP001271007"/>
    </source>
</evidence>
<keyword evidence="3" id="KW-1003">Cell membrane</keyword>
<evidence type="ECO:0000256" key="3">
    <source>
        <dbReference type="ARBA" id="ARBA00022475"/>
    </source>
</evidence>
<evidence type="ECO:0008006" key="12">
    <source>
        <dbReference type="Google" id="ProtNLM"/>
    </source>
</evidence>
<keyword evidence="6 9" id="KW-1133">Transmembrane helix</keyword>
<evidence type="ECO:0000256" key="4">
    <source>
        <dbReference type="ARBA" id="ARBA00022519"/>
    </source>
</evidence>
<sequence>MAASAASAIVMDLVQRWGVMKRDISSTPPNLGLFSFDAHVLGGALIGLGMAVTGSCPGTSFVQAGTGSLHGALVVLGGLLGGITFVSLTRARAKRQPQTAEDPPHPEVSGTQSKTPLDIATALGIPPFVLLLIWVPMCLAVMRIAFAKDRSQPSLPNPGLVPPAYGGLLIGLAQLVTILLTGHAIGASSGYEDVARWLEGKLVSGSPKVEASRKLLTGPVMFAAGIVCSAAIQNYLFGSGRPLSNLEYPHMSTLLALRAVAGGWAMVLGARVARGCTSGHGISGLSKFSLPSLVTTASMFGMGIATAAALKY</sequence>
<feature type="transmembrane region" description="Helical" evidence="9">
    <location>
        <begin position="119"/>
        <end position="145"/>
    </location>
</feature>
<evidence type="ECO:0000256" key="5">
    <source>
        <dbReference type="ARBA" id="ARBA00022692"/>
    </source>
</evidence>